<keyword evidence="5" id="KW-0597">Phosphoprotein</keyword>
<dbReference type="Pfam" id="PF00512">
    <property type="entry name" value="HisKA"/>
    <property type="match status" value="1"/>
</dbReference>
<evidence type="ECO:0000313" key="15">
    <source>
        <dbReference type="Proteomes" id="UP001549691"/>
    </source>
</evidence>
<evidence type="ECO:0000256" key="4">
    <source>
        <dbReference type="ARBA" id="ARBA00022475"/>
    </source>
</evidence>
<evidence type="ECO:0000259" key="13">
    <source>
        <dbReference type="PROSITE" id="PS50885"/>
    </source>
</evidence>
<dbReference type="Pfam" id="PF02518">
    <property type="entry name" value="HATPase_c"/>
    <property type="match status" value="1"/>
</dbReference>
<evidence type="ECO:0000256" key="1">
    <source>
        <dbReference type="ARBA" id="ARBA00000085"/>
    </source>
</evidence>
<dbReference type="SMART" id="SM00304">
    <property type="entry name" value="HAMP"/>
    <property type="match status" value="1"/>
</dbReference>
<feature type="region of interest" description="Disordered" evidence="10">
    <location>
        <begin position="38"/>
        <end position="74"/>
    </location>
</feature>
<dbReference type="InterPro" id="IPR003661">
    <property type="entry name" value="HisK_dim/P_dom"/>
</dbReference>
<feature type="domain" description="Histidine kinase" evidence="12">
    <location>
        <begin position="167"/>
        <end position="378"/>
    </location>
</feature>
<sequence>MSRLFWKIFAVILVAQLVTTNVVGTLFWLNDPHRDFRPAPGDARWTERDPPPGNTGRPNSPGQAQMRPPPFDGGPPFPGPRVFPWLPITVGGVASLIFAALLARYLSRPIMALRKAFAAVAQGDFDIHPSAEIGRRSDELAELGHDFEDTARQLKSLMDSQRRLLHDVSHEVRSPLARMQLAIDIARQQPEKTEASMQRVERESGRIDRLVEELLTLSRLEARSCGALDESVDMLDLVEAIVEDARFEASTSQRKLEFVASCEALVQGRADLLHRAVENVVRNALRHTFEGSTVHVSLHAEGKTLRIDVEDDGPGLPEAALGAIFEPFVRFREDRGNDGYGLGLAITRQTIEAHGGSVRAVNREHGGLRFELRLPAGFLHGST</sequence>
<keyword evidence="6" id="KW-0808">Transferase</keyword>
<dbReference type="InterPro" id="IPR003594">
    <property type="entry name" value="HATPase_dom"/>
</dbReference>
<feature type="domain" description="HAMP" evidence="13">
    <location>
        <begin position="104"/>
        <end position="159"/>
    </location>
</feature>
<dbReference type="InterPro" id="IPR005467">
    <property type="entry name" value="His_kinase_dom"/>
</dbReference>
<dbReference type="EC" id="2.7.13.3" evidence="3"/>
<evidence type="ECO:0000256" key="2">
    <source>
        <dbReference type="ARBA" id="ARBA00004651"/>
    </source>
</evidence>
<dbReference type="InterPro" id="IPR036097">
    <property type="entry name" value="HisK_dim/P_sf"/>
</dbReference>
<dbReference type="Pfam" id="PF00672">
    <property type="entry name" value="HAMP"/>
    <property type="match status" value="1"/>
</dbReference>
<evidence type="ECO:0000256" key="8">
    <source>
        <dbReference type="ARBA" id="ARBA00022777"/>
    </source>
</evidence>
<dbReference type="SMART" id="SM00387">
    <property type="entry name" value="HATPase_c"/>
    <property type="match status" value="1"/>
</dbReference>
<dbReference type="SUPFAM" id="SSF47384">
    <property type="entry name" value="Homodimeric domain of signal transducing histidine kinase"/>
    <property type="match status" value="1"/>
</dbReference>
<keyword evidence="4" id="KW-1003">Cell membrane</keyword>
<dbReference type="CDD" id="cd00075">
    <property type="entry name" value="HATPase"/>
    <property type="match status" value="1"/>
</dbReference>
<dbReference type="PROSITE" id="PS50885">
    <property type="entry name" value="HAMP"/>
    <property type="match status" value="1"/>
</dbReference>
<evidence type="ECO:0000256" key="10">
    <source>
        <dbReference type="SAM" id="MobiDB-lite"/>
    </source>
</evidence>
<dbReference type="InterPro" id="IPR050980">
    <property type="entry name" value="2C_sensor_his_kinase"/>
</dbReference>
<evidence type="ECO:0000256" key="11">
    <source>
        <dbReference type="SAM" id="Phobius"/>
    </source>
</evidence>
<dbReference type="InterPro" id="IPR036890">
    <property type="entry name" value="HATPase_C_sf"/>
</dbReference>
<dbReference type="CDD" id="cd06225">
    <property type="entry name" value="HAMP"/>
    <property type="match status" value="1"/>
</dbReference>
<accession>A0ABV2TP07</accession>
<dbReference type="RefSeq" id="WP_354602121.1">
    <property type="nucleotide sequence ID" value="NZ_JBEWZI010000020.1"/>
</dbReference>
<dbReference type="Gene3D" id="6.10.340.10">
    <property type="match status" value="1"/>
</dbReference>
<dbReference type="PROSITE" id="PS50109">
    <property type="entry name" value="HIS_KIN"/>
    <property type="match status" value="1"/>
</dbReference>
<comment type="caution">
    <text evidence="14">The sequence shown here is derived from an EMBL/GenBank/DDBJ whole genome shotgun (WGS) entry which is preliminary data.</text>
</comment>
<evidence type="ECO:0000259" key="12">
    <source>
        <dbReference type="PROSITE" id="PS50109"/>
    </source>
</evidence>
<evidence type="ECO:0000256" key="3">
    <source>
        <dbReference type="ARBA" id="ARBA00012438"/>
    </source>
</evidence>
<keyword evidence="15" id="KW-1185">Reference proteome</keyword>
<dbReference type="CDD" id="cd00082">
    <property type="entry name" value="HisKA"/>
    <property type="match status" value="1"/>
</dbReference>
<comment type="subcellular location">
    <subcellularLocation>
        <location evidence="2">Cell membrane</location>
        <topology evidence="2">Multi-pass membrane protein</topology>
    </subcellularLocation>
</comment>
<feature type="transmembrane region" description="Helical" evidence="11">
    <location>
        <begin position="85"/>
        <end position="106"/>
    </location>
</feature>
<evidence type="ECO:0000256" key="9">
    <source>
        <dbReference type="ARBA" id="ARBA00022840"/>
    </source>
</evidence>
<dbReference type="Gene3D" id="3.30.565.10">
    <property type="entry name" value="Histidine kinase-like ATPase, C-terminal domain"/>
    <property type="match status" value="1"/>
</dbReference>
<keyword evidence="9 14" id="KW-0067">ATP-binding</keyword>
<dbReference type="GO" id="GO:0005524">
    <property type="term" value="F:ATP binding"/>
    <property type="evidence" value="ECO:0007669"/>
    <property type="project" value="UniProtKB-KW"/>
</dbReference>
<reference evidence="14 15" key="1">
    <citation type="submission" date="2024-07" db="EMBL/GenBank/DDBJ databases">
        <title>Uliginosibacterium flavum JJ3220;KACC:17644.</title>
        <authorList>
            <person name="Kim M.K."/>
        </authorList>
    </citation>
    <scope>NUCLEOTIDE SEQUENCE [LARGE SCALE GENOMIC DNA]</scope>
    <source>
        <strain evidence="14 15">KACC:17644</strain>
    </source>
</reference>
<dbReference type="SUPFAM" id="SSF55874">
    <property type="entry name" value="ATPase domain of HSP90 chaperone/DNA topoisomerase II/histidine kinase"/>
    <property type="match status" value="1"/>
</dbReference>
<dbReference type="SMART" id="SM00388">
    <property type="entry name" value="HisKA"/>
    <property type="match status" value="1"/>
</dbReference>
<dbReference type="PANTHER" id="PTHR44936">
    <property type="entry name" value="SENSOR PROTEIN CREC"/>
    <property type="match status" value="1"/>
</dbReference>
<evidence type="ECO:0000256" key="7">
    <source>
        <dbReference type="ARBA" id="ARBA00022741"/>
    </source>
</evidence>
<evidence type="ECO:0000313" key="14">
    <source>
        <dbReference type="EMBL" id="MET7015662.1"/>
    </source>
</evidence>
<comment type="catalytic activity">
    <reaction evidence="1">
        <text>ATP + protein L-histidine = ADP + protein N-phospho-L-histidine.</text>
        <dbReference type="EC" id="2.7.13.3"/>
    </reaction>
</comment>
<dbReference type="PANTHER" id="PTHR44936:SF10">
    <property type="entry name" value="SENSOR PROTEIN RSTB"/>
    <property type="match status" value="1"/>
</dbReference>
<keyword evidence="11" id="KW-0812">Transmembrane</keyword>
<keyword evidence="11" id="KW-1133">Transmembrane helix</keyword>
<dbReference type="Gene3D" id="1.10.287.130">
    <property type="match status" value="1"/>
</dbReference>
<gene>
    <name evidence="14" type="ORF">ABXR19_15840</name>
</gene>
<name>A0ABV2TP07_9RHOO</name>
<organism evidence="14 15">
    <name type="scientific">Uliginosibacterium flavum</name>
    <dbReference type="NCBI Taxonomy" id="1396831"/>
    <lineage>
        <taxon>Bacteria</taxon>
        <taxon>Pseudomonadati</taxon>
        <taxon>Pseudomonadota</taxon>
        <taxon>Betaproteobacteria</taxon>
        <taxon>Rhodocyclales</taxon>
        <taxon>Zoogloeaceae</taxon>
        <taxon>Uliginosibacterium</taxon>
    </lineage>
</organism>
<keyword evidence="7" id="KW-0547">Nucleotide-binding</keyword>
<evidence type="ECO:0000256" key="5">
    <source>
        <dbReference type="ARBA" id="ARBA00022553"/>
    </source>
</evidence>
<proteinExistence type="predicted"/>
<protein>
    <recommendedName>
        <fullName evidence="3">histidine kinase</fullName>
        <ecNumber evidence="3">2.7.13.3</ecNumber>
    </recommendedName>
</protein>
<keyword evidence="8" id="KW-0418">Kinase</keyword>
<evidence type="ECO:0000256" key="6">
    <source>
        <dbReference type="ARBA" id="ARBA00022679"/>
    </source>
</evidence>
<dbReference type="SUPFAM" id="SSF158472">
    <property type="entry name" value="HAMP domain-like"/>
    <property type="match status" value="1"/>
</dbReference>
<dbReference type="PRINTS" id="PR00344">
    <property type="entry name" value="BCTRLSENSOR"/>
</dbReference>
<keyword evidence="11" id="KW-0472">Membrane</keyword>
<dbReference type="EMBL" id="JBEWZI010000020">
    <property type="protein sequence ID" value="MET7015662.1"/>
    <property type="molecule type" value="Genomic_DNA"/>
</dbReference>
<dbReference type="InterPro" id="IPR004358">
    <property type="entry name" value="Sig_transdc_His_kin-like_C"/>
</dbReference>
<dbReference type="InterPro" id="IPR003660">
    <property type="entry name" value="HAMP_dom"/>
</dbReference>
<dbReference type="Proteomes" id="UP001549691">
    <property type="component" value="Unassembled WGS sequence"/>
</dbReference>